<dbReference type="PROSITE" id="PS51831">
    <property type="entry name" value="HD"/>
    <property type="match status" value="1"/>
</dbReference>
<dbReference type="CDD" id="cd22431">
    <property type="entry name" value="KH-I_RNaseY"/>
    <property type="match status" value="1"/>
</dbReference>
<evidence type="ECO:0000313" key="9">
    <source>
        <dbReference type="EMBL" id="ANF33971.1"/>
    </source>
</evidence>
<dbReference type="InterPro" id="IPR003607">
    <property type="entry name" value="HD/PDEase_dom"/>
</dbReference>
<organism evidence="9 10">
    <name type="scientific">Borrelia turicatae</name>
    <dbReference type="NCBI Taxonomy" id="142"/>
    <lineage>
        <taxon>Bacteria</taxon>
        <taxon>Pseudomonadati</taxon>
        <taxon>Spirochaetota</taxon>
        <taxon>Spirochaetia</taxon>
        <taxon>Spirochaetales</taxon>
        <taxon>Borreliaceae</taxon>
        <taxon>Borrelia</taxon>
    </lineage>
</organism>
<dbReference type="Pfam" id="PF12072">
    <property type="entry name" value="RNase_Y_N"/>
    <property type="match status" value="1"/>
</dbReference>
<dbReference type="CDD" id="cd00077">
    <property type="entry name" value="HDc"/>
    <property type="match status" value="1"/>
</dbReference>
<dbReference type="InterPro" id="IPR004088">
    <property type="entry name" value="KH_dom_type_1"/>
</dbReference>
<dbReference type="GO" id="GO:0004521">
    <property type="term" value="F:RNA endonuclease activity"/>
    <property type="evidence" value="ECO:0007669"/>
    <property type="project" value="UniProtKB-UniRule"/>
</dbReference>
<dbReference type="AlphaFoldDB" id="A0A172XBC7"/>
<dbReference type="Pfam" id="PF01966">
    <property type="entry name" value="HD"/>
    <property type="match status" value="1"/>
</dbReference>
<dbReference type="SMART" id="SM00322">
    <property type="entry name" value="KH"/>
    <property type="match status" value="1"/>
</dbReference>
<dbReference type="SUPFAM" id="SSF54791">
    <property type="entry name" value="Eukaryotic type KH-domain (KH-domain type I)"/>
    <property type="match status" value="1"/>
</dbReference>
<evidence type="ECO:0000256" key="5">
    <source>
        <dbReference type="HAMAP-Rule" id="MF_00335"/>
    </source>
</evidence>
<dbReference type="SUPFAM" id="SSF109604">
    <property type="entry name" value="HD-domain/PDEase-like"/>
    <property type="match status" value="1"/>
</dbReference>
<evidence type="ECO:0000259" key="8">
    <source>
        <dbReference type="PROSITE" id="PS51831"/>
    </source>
</evidence>
<name>A0A172XBC7_BORTU</name>
<proteinExistence type="inferred from homology"/>
<keyword evidence="3 5" id="KW-0378">Hydrolase</keyword>
<comment type="subcellular location">
    <subcellularLocation>
        <location evidence="5">Cell membrane</location>
        <topology evidence="5">Single-pass membrane protein</topology>
    </subcellularLocation>
</comment>
<dbReference type="PANTHER" id="PTHR12826">
    <property type="entry name" value="RIBONUCLEASE Y"/>
    <property type="match status" value="1"/>
</dbReference>
<dbReference type="EMBL" id="CP015629">
    <property type="protein sequence ID" value="ANF33971.1"/>
    <property type="molecule type" value="Genomic_DNA"/>
</dbReference>
<dbReference type="GO" id="GO:0005886">
    <property type="term" value="C:plasma membrane"/>
    <property type="evidence" value="ECO:0007669"/>
    <property type="project" value="UniProtKB-SubCell"/>
</dbReference>
<dbReference type="GO" id="GO:0003723">
    <property type="term" value="F:RNA binding"/>
    <property type="evidence" value="ECO:0007669"/>
    <property type="project" value="UniProtKB-UniRule"/>
</dbReference>
<dbReference type="PANTHER" id="PTHR12826:SF15">
    <property type="entry name" value="RIBONUCLEASE Y"/>
    <property type="match status" value="1"/>
</dbReference>
<evidence type="ECO:0000256" key="3">
    <source>
        <dbReference type="ARBA" id="ARBA00022801"/>
    </source>
</evidence>
<evidence type="ECO:0000256" key="2">
    <source>
        <dbReference type="ARBA" id="ARBA00022759"/>
    </source>
</evidence>
<evidence type="ECO:0000256" key="4">
    <source>
        <dbReference type="ARBA" id="ARBA00022884"/>
    </source>
</evidence>
<dbReference type="GO" id="GO:0016787">
    <property type="term" value="F:hydrolase activity"/>
    <property type="evidence" value="ECO:0007669"/>
    <property type="project" value="UniProtKB-KW"/>
</dbReference>
<feature type="transmembrane region" description="Helical" evidence="5">
    <location>
        <begin position="6"/>
        <end position="26"/>
    </location>
</feature>
<dbReference type="SMART" id="SM00471">
    <property type="entry name" value="HDc"/>
    <property type="match status" value="1"/>
</dbReference>
<reference evidence="9 10" key="1">
    <citation type="submission" date="2016-05" db="EMBL/GenBank/DDBJ databases">
        <title>Chromosome and linear plasmid sequence of a 2015 human isolate of tick-borne relapsing fever spirochete, Borrelia turicatae.</title>
        <authorList>
            <person name="Kingry L.C."/>
            <person name="Dhwani B."/>
            <person name="Replogle A."/>
            <person name="Sexton C."/>
            <person name="Rowe L."/>
            <person name="Stermole B.M."/>
            <person name="Christensen A.M."/>
            <person name="Schriefer M.E."/>
        </authorList>
    </citation>
    <scope>NUCLEOTIDE SEQUENCE [LARGE SCALE GENOMIC DNA]</scope>
    <source>
        <strain evidence="9 10">BTE5EL</strain>
    </source>
</reference>
<keyword evidence="7" id="KW-0175">Coiled coil</keyword>
<accession>A0A172XBC7</accession>
<evidence type="ECO:0000256" key="1">
    <source>
        <dbReference type="ARBA" id="ARBA00022722"/>
    </source>
</evidence>
<feature type="domain" description="HD" evidence="8">
    <location>
        <begin position="327"/>
        <end position="422"/>
    </location>
</feature>
<keyword evidence="2 5" id="KW-0255">Endonuclease</keyword>
<dbReference type="RefSeq" id="WP_119024172.1">
    <property type="nucleotide sequence ID" value="NZ_CP015629.1"/>
</dbReference>
<dbReference type="HAMAP" id="MF_00335">
    <property type="entry name" value="RNase_Y"/>
    <property type="match status" value="1"/>
</dbReference>
<dbReference type="InterPro" id="IPR006674">
    <property type="entry name" value="HD_domain"/>
</dbReference>
<keyword evidence="5" id="KW-1003">Cell membrane</keyword>
<dbReference type="GO" id="GO:0006402">
    <property type="term" value="P:mRNA catabolic process"/>
    <property type="evidence" value="ECO:0007669"/>
    <property type="project" value="UniProtKB-UniRule"/>
</dbReference>
<dbReference type="InterPro" id="IPR017705">
    <property type="entry name" value="Ribonuclease_Y"/>
</dbReference>
<gene>
    <name evidence="5" type="primary">rny</name>
    <name evidence="9" type="ORF">A7978_02520</name>
</gene>
<sequence length="513" mass="58251">MSYITFSSILAGVLGIVLGFLIRIILGRFSLLNLDKKLKKVQEEAIVEIENEKKRVISHAKAQMLKEKNQQDREIRERKNEVFNLERRLLQREETLDKRISALDKQQSRIDFKLKEFEQKEKIIRDKELSLVKKLENIAGLTKEEAKKIVIEKVENESKRDAQIIINKSEQEAQLLADKVAKDILVSTMQRIVTEVSSEFTVTSVELPNDEMKGRIIGKEGRNIRVLETLIGADIIIDDTPEAVVISCFDPVRKEIAKRTLERLVADGRIHPARIEEIVYSVTNEINNIILEEGEKAVFDLNIHGFDKRLIRGLGRLYFRSSYGQNVLSHSKETAIIGEILAKEMKLDPVVVKRACLLHDIGKGMESISENSEGHAITGAELAQSCGESDIVVNAIAAHHNEIKPESFEAIVVQIADAISASRPGARRESLNNYINRLKRLEEIAYGFEGVQKCYAIQAGREVRIIVDNLLINDEKATMLARDIAKKIEVEMRYPGKIKVTIIRETRVIEYAR</sequence>
<dbReference type="InterPro" id="IPR006675">
    <property type="entry name" value="HDIG_dom"/>
</dbReference>
<evidence type="ECO:0000256" key="6">
    <source>
        <dbReference type="NCBIfam" id="TIGR03319"/>
    </source>
</evidence>
<comment type="function">
    <text evidence="5">Endoribonuclease that initiates mRNA decay.</text>
</comment>
<keyword evidence="4 5" id="KW-0694">RNA-binding</keyword>
<keyword evidence="1 5" id="KW-0540">Nuclease</keyword>
<protein>
    <recommendedName>
        <fullName evidence="5 6">Ribonuclease Y</fullName>
        <shortName evidence="5">RNase Y</shortName>
        <ecNumber evidence="5 6">3.1.-.-</ecNumber>
    </recommendedName>
</protein>
<dbReference type="InterPro" id="IPR036612">
    <property type="entry name" value="KH_dom_type_1_sf"/>
</dbReference>
<dbReference type="Gene3D" id="3.30.310.210">
    <property type="match status" value="1"/>
</dbReference>
<dbReference type="InterPro" id="IPR004087">
    <property type="entry name" value="KH_dom"/>
</dbReference>
<dbReference type="NCBIfam" id="TIGR03319">
    <property type="entry name" value="RNase_Y"/>
    <property type="match status" value="1"/>
</dbReference>
<dbReference type="PROSITE" id="PS50084">
    <property type="entry name" value="KH_TYPE_1"/>
    <property type="match status" value="1"/>
</dbReference>
<dbReference type="Proteomes" id="UP000264231">
    <property type="component" value="Chromosome"/>
</dbReference>
<dbReference type="Gene3D" id="1.10.3210.10">
    <property type="entry name" value="Hypothetical protein af1432"/>
    <property type="match status" value="1"/>
</dbReference>
<dbReference type="Pfam" id="PF00013">
    <property type="entry name" value="KH_1"/>
    <property type="match status" value="1"/>
</dbReference>
<evidence type="ECO:0000256" key="7">
    <source>
        <dbReference type="SAM" id="Coils"/>
    </source>
</evidence>
<keyword evidence="5" id="KW-1133">Transmembrane helix</keyword>
<dbReference type="NCBIfam" id="TIGR00277">
    <property type="entry name" value="HDIG"/>
    <property type="match status" value="1"/>
</dbReference>
<comment type="similarity">
    <text evidence="5">Belongs to the RNase Y family.</text>
</comment>
<dbReference type="InterPro" id="IPR022711">
    <property type="entry name" value="RNase_Y_N"/>
</dbReference>
<dbReference type="EC" id="3.1.-.-" evidence="5 6"/>
<keyword evidence="5" id="KW-0472">Membrane</keyword>
<evidence type="ECO:0000313" key="10">
    <source>
        <dbReference type="Proteomes" id="UP000264231"/>
    </source>
</evidence>
<keyword evidence="5" id="KW-0812">Transmembrane</keyword>
<feature type="coiled-coil region" evidence="7">
    <location>
        <begin position="61"/>
        <end position="88"/>
    </location>
</feature>